<dbReference type="SMART" id="SM00487">
    <property type="entry name" value="DEXDc"/>
    <property type="match status" value="1"/>
</dbReference>
<feature type="domain" description="Helicase ATP-binding" evidence="2">
    <location>
        <begin position="500"/>
        <end position="658"/>
    </location>
</feature>
<dbReference type="Pfam" id="PF00271">
    <property type="entry name" value="Helicase_C"/>
    <property type="match status" value="1"/>
</dbReference>
<keyword evidence="4" id="KW-0347">Helicase</keyword>
<dbReference type="Gene3D" id="3.40.50.10810">
    <property type="entry name" value="Tandem AAA-ATPase domain"/>
    <property type="match status" value="1"/>
</dbReference>
<dbReference type="PROSITE" id="PS51194">
    <property type="entry name" value="HELICASE_CTER"/>
    <property type="match status" value="1"/>
</dbReference>
<dbReference type="InterPro" id="IPR000330">
    <property type="entry name" value="SNF2_N"/>
</dbReference>
<dbReference type="SMART" id="SM00490">
    <property type="entry name" value="HELICc"/>
    <property type="match status" value="1"/>
</dbReference>
<dbReference type="InterPro" id="IPR001650">
    <property type="entry name" value="Helicase_C-like"/>
</dbReference>
<dbReference type="InterPro" id="IPR049730">
    <property type="entry name" value="SNF2/RAD54-like_C"/>
</dbReference>
<organism evidence="4 5">
    <name type="scientific">Danxiaibacter flavus</name>
    <dbReference type="NCBI Taxonomy" id="3049108"/>
    <lineage>
        <taxon>Bacteria</taxon>
        <taxon>Pseudomonadati</taxon>
        <taxon>Bacteroidota</taxon>
        <taxon>Chitinophagia</taxon>
        <taxon>Chitinophagales</taxon>
        <taxon>Chitinophagaceae</taxon>
        <taxon>Danxiaibacter</taxon>
    </lineage>
</organism>
<name>A0ABV3ZCL8_9BACT</name>
<protein>
    <submittedName>
        <fullName evidence="4">DEAD/DEAH box helicase</fullName>
        <ecNumber evidence="4">3.6.4.-</ecNumber>
    </submittedName>
</protein>
<dbReference type="GO" id="GO:0004386">
    <property type="term" value="F:helicase activity"/>
    <property type="evidence" value="ECO:0007669"/>
    <property type="project" value="UniProtKB-KW"/>
</dbReference>
<dbReference type="InterPro" id="IPR038718">
    <property type="entry name" value="SNF2-like_sf"/>
</dbReference>
<dbReference type="RefSeq" id="WP_369327554.1">
    <property type="nucleotide sequence ID" value="NZ_JAULBC010000001.1"/>
</dbReference>
<keyword evidence="4" id="KW-0067">ATP-binding</keyword>
<keyword evidence="1 4" id="KW-0378">Hydrolase</keyword>
<dbReference type="EC" id="3.6.4.-" evidence="4"/>
<feature type="domain" description="Helicase C-terminal" evidence="3">
    <location>
        <begin position="789"/>
        <end position="943"/>
    </location>
</feature>
<dbReference type="Gene3D" id="3.40.50.300">
    <property type="entry name" value="P-loop containing nucleotide triphosphate hydrolases"/>
    <property type="match status" value="1"/>
</dbReference>
<accession>A0ABV3ZCL8</accession>
<evidence type="ECO:0000256" key="1">
    <source>
        <dbReference type="ARBA" id="ARBA00022801"/>
    </source>
</evidence>
<dbReference type="GO" id="GO:0016787">
    <property type="term" value="F:hydrolase activity"/>
    <property type="evidence" value="ECO:0007669"/>
    <property type="project" value="UniProtKB-KW"/>
</dbReference>
<dbReference type="PANTHER" id="PTHR10799">
    <property type="entry name" value="SNF2/RAD54 HELICASE FAMILY"/>
    <property type="match status" value="1"/>
</dbReference>
<dbReference type="InterPro" id="IPR027417">
    <property type="entry name" value="P-loop_NTPase"/>
</dbReference>
<sequence>MAGKKEVKAALLLCPQRMETPKPLVVSLHIEKENGKTSYEDQDLDKQEVNKFYGNLAKPVKDVLVGFGSEAIWYIRDEIRQKHEKLTNISLQDFRKSEMMRHQHKLIDKLRLQGDALKWYHRIQQEDKNYTTATCTFHKQKPLLSFELTSANGTFELNAICAVSDEKFSLKDCDHFHFLLHKSGMYYLLSYKDHETLQWLKGMNVSDCADEAALAANVLSVLEKDYKIDRKGLSKGEDVELVPSSQVVLHEMNDQYLVFTPRWIYDEWIVEGAWKDRSIQTSDGNTVIIKRHAETEQRFLNFLSSLHPGFADQLTGSYSISFKEAKHKHWFLRTYHKLLEEEVDIIGMDMLKNFHYSRHKVSTKKEIIKQDEGFVTMRLNISFGKEIIPLQVMQKLLLSGQKALFLKDESLGILDDEWLSQYASVIKHGKIQKDEITVAKWIAVTERDLQEDQRILHTTLKEEWWLKMRQWQSGEDIYSVPTTVSVTLRPYQRKGYEWMRLLTEIGAGACLADDMGLGKTLQTICVLAHYIENHPDKKHVIVCPASLMYNWQFELRKFAPGIRSVVHHGVTRIADVARTTAKIIITSYNTLRSDLDMLSKIEYGVAVVDESHNIKNPSAQITKAIQQLSASVRIALSGTPVVNNTFDLYAQLNFILPGMFGSREFFRKEYADAIDKNNEEEKVAALRKMTSPFILRRTKEQVAKDLPEKIESILWCDMDAEQRTQYDQVKEQVKNSVFLDIKEKGLAESKLAVIQGMLKLRQVCNSPLLLPVGERISAESVKTNVLMDELDGLLGSHKVLVFSQFSSMLDLLADECKKKNIAYHHFDGQTAPAKRAEMVEAFQHKDSTVNLFLISLKAGNTGLTLTAADYVFIFDPWWNTAVQDQAIDRTHRIGQIRSVFAYKMACRDTIEEKILLLQEKKKKLSEDLVAAEDGFVKQLTEEDIEYLFS</sequence>
<dbReference type="SUPFAM" id="SSF52540">
    <property type="entry name" value="P-loop containing nucleoside triphosphate hydrolases"/>
    <property type="match status" value="2"/>
</dbReference>
<dbReference type="CDD" id="cd18793">
    <property type="entry name" value="SF2_C_SNF"/>
    <property type="match status" value="1"/>
</dbReference>
<gene>
    <name evidence="4" type="ORF">QTN47_01590</name>
</gene>
<dbReference type="InterPro" id="IPR014001">
    <property type="entry name" value="Helicase_ATP-bd"/>
</dbReference>
<dbReference type="PROSITE" id="PS51192">
    <property type="entry name" value="HELICASE_ATP_BIND_1"/>
    <property type="match status" value="1"/>
</dbReference>
<dbReference type="Pfam" id="PF00176">
    <property type="entry name" value="SNF2-rel_dom"/>
    <property type="match status" value="1"/>
</dbReference>
<evidence type="ECO:0000259" key="3">
    <source>
        <dbReference type="PROSITE" id="PS51194"/>
    </source>
</evidence>
<dbReference type="EMBL" id="JAULBC010000001">
    <property type="protein sequence ID" value="MEX6686164.1"/>
    <property type="molecule type" value="Genomic_DNA"/>
</dbReference>
<keyword evidence="5" id="KW-1185">Reference proteome</keyword>
<evidence type="ECO:0000313" key="5">
    <source>
        <dbReference type="Proteomes" id="UP001560573"/>
    </source>
</evidence>
<comment type="caution">
    <text evidence="4">The sequence shown here is derived from an EMBL/GenBank/DDBJ whole genome shotgun (WGS) entry which is preliminary data.</text>
</comment>
<reference evidence="4 5" key="1">
    <citation type="submission" date="2023-07" db="EMBL/GenBank/DDBJ databases">
        <authorList>
            <person name="Lian W.-H."/>
        </authorList>
    </citation>
    <scope>NUCLEOTIDE SEQUENCE [LARGE SCALE GENOMIC DNA]</scope>
    <source>
        <strain evidence="4 5">SYSU DXS3180</strain>
    </source>
</reference>
<evidence type="ECO:0000259" key="2">
    <source>
        <dbReference type="PROSITE" id="PS51192"/>
    </source>
</evidence>
<keyword evidence="4" id="KW-0547">Nucleotide-binding</keyword>
<dbReference type="Proteomes" id="UP001560573">
    <property type="component" value="Unassembled WGS sequence"/>
</dbReference>
<proteinExistence type="predicted"/>
<evidence type="ECO:0000313" key="4">
    <source>
        <dbReference type="EMBL" id="MEX6686164.1"/>
    </source>
</evidence>